<evidence type="ECO:0000313" key="2">
    <source>
        <dbReference type="EMBL" id="SET79483.1"/>
    </source>
</evidence>
<feature type="transmembrane region" description="Helical" evidence="1">
    <location>
        <begin position="64"/>
        <end position="82"/>
    </location>
</feature>
<feature type="transmembrane region" description="Helical" evidence="1">
    <location>
        <begin position="102"/>
        <end position="119"/>
    </location>
</feature>
<protein>
    <submittedName>
        <fullName evidence="2">Uncharacterized protein</fullName>
    </submittedName>
</protein>
<keyword evidence="1" id="KW-1133">Transmembrane helix</keyword>
<keyword evidence="3" id="KW-1185">Reference proteome</keyword>
<dbReference type="AlphaFoldDB" id="A0A1I0H759"/>
<organism evidence="2 3">
    <name type="scientific">Nonomuraea wenchangensis</name>
    <dbReference type="NCBI Taxonomy" id="568860"/>
    <lineage>
        <taxon>Bacteria</taxon>
        <taxon>Bacillati</taxon>
        <taxon>Actinomycetota</taxon>
        <taxon>Actinomycetes</taxon>
        <taxon>Streptosporangiales</taxon>
        <taxon>Streptosporangiaceae</taxon>
        <taxon>Nonomuraea</taxon>
    </lineage>
</organism>
<dbReference type="OrthoDB" id="3541084at2"/>
<keyword evidence="1" id="KW-0472">Membrane</keyword>
<dbReference type="Proteomes" id="UP000199361">
    <property type="component" value="Unassembled WGS sequence"/>
</dbReference>
<dbReference type="RefSeq" id="WP_091081065.1">
    <property type="nucleotide sequence ID" value="NZ_FOHX01000004.1"/>
</dbReference>
<accession>A0A1I0H759</accession>
<name>A0A1I0H759_9ACTN</name>
<dbReference type="STRING" id="568860.SAMN05421811_104155"/>
<proteinExistence type="predicted"/>
<feature type="transmembrane region" description="Helical" evidence="1">
    <location>
        <begin position="12"/>
        <end position="32"/>
    </location>
</feature>
<feature type="transmembrane region" description="Helical" evidence="1">
    <location>
        <begin position="38"/>
        <end position="57"/>
    </location>
</feature>
<dbReference type="EMBL" id="FOHX01000004">
    <property type="protein sequence ID" value="SET79483.1"/>
    <property type="molecule type" value="Genomic_DNA"/>
</dbReference>
<sequence length="126" mass="14118">MPVTLRAARVLITIQVAFSLVGTGLMLAFFFSSFRWQYLPGLAYVAGSAAILGWLLSRWMSRRVHLRWSIVAMQLVMVGASVMDDAVFSTAFWRSVVLGNGLAWTVVVLLLLPSAGRWFDKPRELR</sequence>
<keyword evidence="1" id="KW-0812">Transmembrane</keyword>
<reference evidence="2 3" key="1">
    <citation type="submission" date="2016-10" db="EMBL/GenBank/DDBJ databases">
        <authorList>
            <person name="de Groot N.N."/>
        </authorList>
    </citation>
    <scope>NUCLEOTIDE SEQUENCE [LARGE SCALE GENOMIC DNA]</scope>
    <source>
        <strain evidence="2 3">CGMCC 4.5598</strain>
    </source>
</reference>
<evidence type="ECO:0000256" key="1">
    <source>
        <dbReference type="SAM" id="Phobius"/>
    </source>
</evidence>
<gene>
    <name evidence="2" type="ORF">SAMN05421811_104155</name>
</gene>
<evidence type="ECO:0000313" key="3">
    <source>
        <dbReference type="Proteomes" id="UP000199361"/>
    </source>
</evidence>